<evidence type="ECO:0000313" key="1">
    <source>
        <dbReference type="EMBL" id="VDN97789.1"/>
    </source>
</evidence>
<dbReference type="Proteomes" id="UP000278807">
    <property type="component" value="Unassembled WGS sequence"/>
</dbReference>
<dbReference type="WBParaSite" id="HNAJ_0000193101-mRNA-1">
    <property type="protein sequence ID" value="HNAJ_0000193101-mRNA-1"/>
    <property type="gene ID" value="HNAJ_0000193101"/>
</dbReference>
<dbReference type="STRING" id="102285.A0A0R3T4E7"/>
<evidence type="ECO:0000313" key="3">
    <source>
        <dbReference type="WBParaSite" id="HNAJ_0000193101-mRNA-1"/>
    </source>
</evidence>
<proteinExistence type="predicted"/>
<reference evidence="1 2" key="2">
    <citation type="submission" date="2018-11" db="EMBL/GenBank/DDBJ databases">
        <authorList>
            <consortium name="Pathogen Informatics"/>
        </authorList>
    </citation>
    <scope>NUCLEOTIDE SEQUENCE [LARGE SCALE GENOMIC DNA]</scope>
</reference>
<protein>
    <submittedName>
        <fullName evidence="1 3">Uncharacterized protein</fullName>
    </submittedName>
</protein>
<dbReference type="EMBL" id="UZAE01000845">
    <property type="protein sequence ID" value="VDN97789.1"/>
    <property type="molecule type" value="Genomic_DNA"/>
</dbReference>
<accession>A0A0R3T4E7</accession>
<keyword evidence="2" id="KW-1185">Reference proteome</keyword>
<reference evidence="3" key="1">
    <citation type="submission" date="2016-04" db="UniProtKB">
        <authorList>
            <consortium name="WormBaseParasite"/>
        </authorList>
    </citation>
    <scope>IDENTIFICATION</scope>
</reference>
<name>A0A0R3T4E7_RODNA</name>
<dbReference type="AlphaFoldDB" id="A0A0R3T4E7"/>
<gene>
    <name evidence="1" type="ORF">HNAJ_LOCUS1930</name>
</gene>
<organism evidence="3">
    <name type="scientific">Rodentolepis nana</name>
    <name type="common">Dwarf tapeworm</name>
    <name type="synonym">Hymenolepis nana</name>
    <dbReference type="NCBI Taxonomy" id="102285"/>
    <lineage>
        <taxon>Eukaryota</taxon>
        <taxon>Metazoa</taxon>
        <taxon>Spiralia</taxon>
        <taxon>Lophotrochozoa</taxon>
        <taxon>Platyhelminthes</taxon>
        <taxon>Cestoda</taxon>
        <taxon>Eucestoda</taxon>
        <taxon>Cyclophyllidea</taxon>
        <taxon>Hymenolepididae</taxon>
        <taxon>Rodentolepis</taxon>
    </lineage>
</organism>
<evidence type="ECO:0000313" key="2">
    <source>
        <dbReference type="Proteomes" id="UP000278807"/>
    </source>
</evidence>
<dbReference type="OrthoDB" id="9937820at2759"/>
<sequence length="183" mass="19927">MTVLSVVNCPVRYDSFRRGVVAVPNDRTGIITSPACEEAIRLAQYAKYSAWSPITGAPDTSDPMGQHFSQPLPLTFGRVPPEIEHVSLSGIHTVRTIEDILGGKVNSGFGIVFAMLTKLPLDSEDVIRHVRLSCSNCQRRMHACLNDGDGSTTEVSTLFTCLTPDCPHSGQCFDPLDLEHVIS</sequence>